<keyword evidence="1" id="KW-0784">Thiamine biosynthesis</keyword>
<dbReference type="SUPFAM" id="SSF56042">
    <property type="entry name" value="PurM C-terminal domain-like"/>
    <property type="match status" value="1"/>
</dbReference>
<dbReference type="STRING" id="1109412.BN1221_03306"/>
<dbReference type="PIRSF" id="PIRSF036540">
    <property type="entry name" value="UCP036540_AIR"/>
    <property type="match status" value="1"/>
</dbReference>
<evidence type="ECO:0000313" key="5">
    <source>
        <dbReference type="Proteomes" id="UP000044377"/>
    </source>
</evidence>
<dbReference type="Proteomes" id="UP000044377">
    <property type="component" value="Unassembled WGS sequence"/>
</dbReference>
<dbReference type="PANTHER" id="PTHR30270">
    <property type="entry name" value="THIAMINE-MONOPHOSPHATE KINASE"/>
    <property type="match status" value="1"/>
</dbReference>
<evidence type="ECO:0000259" key="3">
    <source>
        <dbReference type="Pfam" id="PF02769"/>
    </source>
</evidence>
<dbReference type="Gene3D" id="3.90.650.10">
    <property type="entry name" value="PurM-like C-terminal domain"/>
    <property type="match status" value="1"/>
</dbReference>
<gene>
    <name evidence="4" type="ORF">BN1221_03306</name>
</gene>
<feature type="domain" description="PurM-like N-terminal" evidence="2">
    <location>
        <begin position="43"/>
        <end position="147"/>
    </location>
</feature>
<sequence>MSLALPELLDAVRRASGIAHKRDIQRVASALREAWPQHPHPNGDDCAVIDAAGGFNLLAMEGFINGFVEQDPWFAGWCGVMVNLSDIAAMGGRAQAIVNALWSAQDDRAELILQGMAAASRAFQVPIVGGHTNLRSNQSQLAVAVLGHARRLLSSFAARDGLTLVAAINLQGRWHPPGLNWDAATRADPAALRQALAILPELAEAQWVTSAKDISQAGLLGTLVMLLESARLGASIDLDAIPKPDECDWQSWLCAFPSFGFLLAVEPRRVETVIARFSAAGIGAAAIGAFDDSRRLTVSRSGERDCFWDLNTTLLTGMGR</sequence>
<dbReference type="NCBIfam" id="TIGR04049">
    <property type="entry name" value="AIR_rel_sll0787"/>
    <property type="match status" value="1"/>
</dbReference>
<dbReference type="InterPro" id="IPR024030">
    <property type="entry name" value="AIR_synthase-rel_sll0787"/>
</dbReference>
<dbReference type="Gene3D" id="3.30.1330.10">
    <property type="entry name" value="PurM-like, N-terminal domain"/>
    <property type="match status" value="1"/>
</dbReference>
<dbReference type="RefSeq" id="WP_048638203.1">
    <property type="nucleotide sequence ID" value="NZ_CGIG01000001.1"/>
</dbReference>
<dbReference type="InterPro" id="IPR006283">
    <property type="entry name" value="ThiL-like"/>
</dbReference>
<protein>
    <submittedName>
        <fullName evidence="4">Selenophosphate synthetase-related protein MJ0640</fullName>
    </submittedName>
</protein>
<evidence type="ECO:0000313" key="4">
    <source>
        <dbReference type="EMBL" id="CPR18612.1"/>
    </source>
</evidence>
<dbReference type="InterPro" id="IPR011413">
    <property type="entry name" value="UCP036540_AIR"/>
</dbReference>
<dbReference type="AlphaFoldDB" id="A0A0G4JY38"/>
<dbReference type="InterPro" id="IPR016188">
    <property type="entry name" value="PurM-like_N"/>
</dbReference>
<dbReference type="EMBL" id="CGIG01000001">
    <property type="protein sequence ID" value="CPR18612.1"/>
    <property type="molecule type" value="Genomic_DNA"/>
</dbReference>
<dbReference type="Pfam" id="PF00586">
    <property type="entry name" value="AIRS"/>
    <property type="match status" value="1"/>
</dbReference>
<evidence type="ECO:0000259" key="2">
    <source>
        <dbReference type="Pfam" id="PF00586"/>
    </source>
</evidence>
<proteinExistence type="predicted"/>
<dbReference type="Pfam" id="PF02769">
    <property type="entry name" value="AIRS_C"/>
    <property type="match status" value="1"/>
</dbReference>
<dbReference type="SUPFAM" id="SSF55326">
    <property type="entry name" value="PurM N-terminal domain-like"/>
    <property type="match status" value="1"/>
</dbReference>
<dbReference type="InterPro" id="IPR010918">
    <property type="entry name" value="PurM-like_C_dom"/>
</dbReference>
<dbReference type="InterPro" id="IPR036921">
    <property type="entry name" value="PurM-like_N_sf"/>
</dbReference>
<feature type="domain" description="PurM-like C-terminal" evidence="3">
    <location>
        <begin position="177"/>
        <end position="298"/>
    </location>
</feature>
<dbReference type="GO" id="GO:0009228">
    <property type="term" value="P:thiamine biosynthetic process"/>
    <property type="evidence" value="ECO:0007669"/>
    <property type="project" value="UniProtKB-KW"/>
</dbReference>
<dbReference type="PANTHER" id="PTHR30270:SF0">
    <property type="entry name" value="THIAMINE-MONOPHOSPHATE KINASE"/>
    <property type="match status" value="1"/>
</dbReference>
<evidence type="ECO:0000256" key="1">
    <source>
        <dbReference type="ARBA" id="ARBA00022977"/>
    </source>
</evidence>
<keyword evidence="5" id="KW-1185">Reference proteome</keyword>
<reference evidence="5" key="1">
    <citation type="submission" date="2015-01" db="EMBL/GenBank/DDBJ databases">
        <authorList>
            <person name="Paterson Steve"/>
        </authorList>
    </citation>
    <scope>NUCLEOTIDE SEQUENCE [LARGE SCALE GENOMIC DNA]</scope>
    <source>
        <strain evidence="5">OBR1</strain>
    </source>
</reference>
<dbReference type="CDD" id="cd02192">
    <property type="entry name" value="PurM-like3"/>
    <property type="match status" value="1"/>
</dbReference>
<dbReference type="OrthoDB" id="9767928at2"/>
<dbReference type="GO" id="GO:0009030">
    <property type="term" value="F:thiamine-phosphate kinase activity"/>
    <property type="evidence" value="ECO:0007669"/>
    <property type="project" value="InterPro"/>
</dbReference>
<organism evidence="4 5">
    <name type="scientific">Brenneria goodwinii</name>
    <dbReference type="NCBI Taxonomy" id="1109412"/>
    <lineage>
        <taxon>Bacteria</taxon>
        <taxon>Pseudomonadati</taxon>
        <taxon>Pseudomonadota</taxon>
        <taxon>Gammaproteobacteria</taxon>
        <taxon>Enterobacterales</taxon>
        <taxon>Pectobacteriaceae</taxon>
        <taxon>Brenneria</taxon>
    </lineage>
</organism>
<name>A0A0G4JY38_9GAMM</name>
<dbReference type="InterPro" id="IPR036676">
    <property type="entry name" value="PurM-like_C_sf"/>
</dbReference>
<accession>A0A0G4JY38</accession>